<dbReference type="AlphaFoldDB" id="A0A446ZHX3"/>
<evidence type="ECO:0000313" key="15">
    <source>
        <dbReference type="EMBL" id="VAX44122.1"/>
    </source>
</evidence>
<dbReference type="FunFam" id="3.40.50.300:FF:000483">
    <property type="entry name" value="Sensor histidine kinase KdpD"/>
    <property type="match status" value="1"/>
</dbReference>
<dbReference type="Pfam" id="PF00512">
    <property type="entry name" value="HisKA"/>
    <property type="match status" value="1"/>
</dbReference>
<dbReference type="Pfam" id="PF02702">
    <property type="entry name" value="KdpD"/>
    <property type="match status" value="1"/>
</dbReference>
<dbReference type="InterPro" id="IPR006016">
    <property type="entry name" value="UspA"/>
</dbReference>
<dbReference type="PANTHER" id="PTHR45569:SF1">
    <property type="entry name" value="SENSOR PROTEIN KDPD"/>
    <property type="match status" value="1"/>
</dbReference>
<dbReference type="InterPro" id="IPR004358">
    <property type="entry name" value="Sig_transdc_His_kin-like_C"/>
</dbReference>
<evidence type="ECO:0000256" key="7">
    <source>
        <dbReference type="ARBA" id="ARBA00022741"/>
    </source>
</evidence>
<accession>A0A446ZHX3</accession>
<evidence type="ECO:0000256" key="8">
    <source>
        <dbReference type="ARBA" id="ARBA00022777"/>
    </source>
</evidence>
<dbReference type="SUPFAM" id="SSF55874">
    <property type="entry name" value="ATPase domain of HSP90 chaperone/DNA topoisomerase II/histidine kinase"/>
    <property type="match status" value="1"/>
</dbReference>
<keyword evidence="7" id="KW-0547">Nucleotide-binding</keyword>
<dbReference type="GO" id="GO:0005524">
    <property type="term" value="F:ATP binding"/>
    <property type="evidence" value="ECO:0007669"/>
    <property type="project" value="UniProtKB-KW"/>
</dbReference>
<dbReference type="InterPro" id="IPR027417">
    <property type="entry name" value="P-loop_NTPase"/>
</dbReference>
<name>A0A446ZHX3_ACICA</name>
<keyword evidence="10 13" id="KW-1133">Transmembrane helix</keyword>
<gene>
    <name evidence="15" type="primary">kdpD</name>
    <name evidence="15" type="ORF">AC2117_01301</name>
</gene>
<dbReference type="InterPro" id="IPR036890">
    <property type="entry name" value="HATPase_C_sf"/>
</dbReference>
<dbReference type="SUPFAM" id="SSF52540">
    <property type="entry name" value="P-loop containing nucleoside triphosphate hydrolases"/>
    <property type="match status" value="1"/>
</dbReference>
<protein>
    <recommendedName>
        <fullName evidence="3">histidine kinase</fullName>
        <ecNumber evidence="3">2.7.13.3</ecNumber>
    </recommendedName>
</protein>
<sequence length="887" mass="99592">MQSNRENQAEALLNHVNRYQAGRLTVFLGAAPGVGKTYAMLARAKELFQQGTDVVVGIVETHGRIETLKILEGLPEIARKEMQYQGHTLDEMDLDAILLRHPEIVLVDELAHRNIPNSRHERRWQDVNELLDAGIDVFTTMNIQHLESLNDVVYQITGIRVSETVPDRVFDRIRDIRLIDLPVSELIERLHQGKVYVPDQANLALRGFFSISNLTALRELAMQCVAEHVDSDLKESYASKGLKSISLQNELMIAIDGQGSSEYLVRAGCRLAERYGAVWTVVNVAKSLGTQQTLTNSESSYKKEYIEIDRAFELARQLGGRTEVLYGHQVASVLMDAAVDRGISNLVIGKSISPWWLKLFKKNLAQQLLNQESSIALTILHPEQGIKKITQFEKPSFLSLKESIFVLAVTCASIFIAHFAEVLLGIEDFSVIFIISVLIVATKTRMLAAVVAALICFLAYNFFFIAPRFTFQISAHQGVVTVVAFFTAALIAGRLASQLRQQVLSLKAANAYTTVMQDLARKLSRAVNLEEVMQTGLMTLETQLQTKVWISIQDRVISSDIELNDKEKVAADWCLKHQQPCGRFTDTLSQSNWWFLPFLEQKNSLGIVGIYFKDEVVSLNFEQKKLTESVIEYIAQAALRTQLVNELEQAKVTSETERLRSALLSSVSHDLRSPLASIIGAADTLAHFKADMSEQDQQDLLETIHLEGERLDRYIQNLLDMTRLGHEGLSLKRDWIGVDELIGSATRRLKRYKPDTQVLVELPEQTISLYVHPALVEQAIFNVLENAANFSPPDEPVMIRASLLLDDEMKIEIEDRGAGIPEDERNRIFDMFYTMERGDRGKFGTGLGLTIVKAIIGAHMGTIEAFSGRQNKGTLIQIKLPIHPVKE</sequence>
<evidence type="ECO:0000256" key="4">
    <source>
        <dbReference type="ARBA" id="ARBA00022553"/>
    </source>
</evidence>
<keyword evidence="5 15" id="KW-0808">Transferase</keyword>
<feature type="transmembrane region" description="Helical" evidence="13">
    <location>
        <begin position="447"/>
        <end position="466"/>
    </location>
</feature>
<evidence type="ECO:0000313" key="16">
    <source>
        <dbReference type="Proteomes" id="UP000294355"/>
    </source>
</evidence>
<dbReference type="EMBL" id="LS999521">
    <property type="protein sequence ID" value="VAX44122.1"/>
    <property type="molecule type" value="Genomic_DNA"/>
</dbReference>
<dbReference type="InterPro" id="IPR003852">
    <property type="entry name" value="Sig_transdc_His_kinase_KdpD_N"/>
</dbReference>
<proteinExistence type="predicted"/>
<dbReference type="PRINTS" id="PR00344">
    <property type="entry name" value="BCTRLSENSOR"/>
</dbReference>
<dbReference type="InterPro" id="IPR052023">
    <property type="entry name" value="Histidine_kinase_KdpD"/>
</dbReference>
<keyword evidence="11" id="KW-0902">Two-component regulatory system</keyword>
<dbReference type="Gene3D" id="3.30.565.10">
    <property type="entry name" value="Histidine kinase-like ATPase, C-terminal domain"/>
    <property type="match status" value="1"/>
</dbReference>
<comment type="subcellular location">
    <subcellularLocation>
        <location evidence="2">Membrane</location>
        <topology evidence="2">Multi-pass membrane protein</topology>
    </subcellularLocation>
</comment>
<dbReference type="Gene3D" id="3.40.50.620">
    <property type="entry name" value="HUPs"/>
    <property type="match status" value="1"/>
</dbReference>
<dbReference type="Pfam" id="PF00582">
    <property type="entry name" value="Usp"/>
    <property type="match status" value="1"/>
</dbReference>
<dbReference type="InterPro" id="IPR003594">
    <property type="entry name" value="HATPase_dom"/>
</dbReference>
<dbReference type="PROSITE" id="PS50109">
    <property type="entry name" value="HIS_KIN"/>
    <property type="match status" value="1"/>
</dbReference>
<dbReference type="RefSeq" id="WP_133972790.1">
    <property type="nucleotide sequence ID" value="NZ_LS999521.1"/>
</dbReference>
<dbReference type="InterPro" id="IPR036097">
    <property type="entry name" value="HisK_dim/P_sf"/>
</dbReference>
<dbReference type="GO" id="GO:0005737">
    <property type="term" value="C:cytoplasm"/>
    <property type="evidence" value="ECO:0007669"/>
    <property type="project" value="UniProtKB-ARBA"/>
</dbReference>
<evidence type="ECO:0000256" key="3">
    <source>
        <dbReference type="ARBA" id="ARBA00012438"/>
    </source>
</evidence>
<dbReference type="InterPro" id="IPR029016">
    <property type="entry name" value="GAF-like_dom_sf"/>
</dbReference>
<dbReference type="SUPFAM" id="SSF47384">
    <property type="entry name" value="Homodimeric domain of signal transducing histidine kinase"/>
    <property type="match status" value="1"/>
</dbReference>
<dbReference type="Pfam" id="PF02518">
    <property type="entry name" value="HATPase_c"/>
    <property type="match status" value="1"/>
</dbReference>
<dbReference type="Gene3D" id="1.20.120.620">
    <property type="entry name" value="Backbone structure of the membrane domain of e. Coli histidine kinase receptor kdpd"/>
    <property type="match status" value="1"/>
</dbReference>
<dbReference type="SUPFAM" id="SSF52402">
    <property type="entry name" value="Adenine nucleotide alpha hydrolases-like"/>
    <property type="match status" value="1"/>
</dbReference>
<dbReference type="Gene3D" id="1.10.287.130">
    <property type="match status" value="1"/>
</dbReference>
<organism evidence="15 16">
    <name type="scientific">Acinetobacter calcoaceticus</name>
    <dbReference type="NCBI Taxonomy" id="471"/>
    <lineage>
        <taxon>Bacteria</taxon>
        <taxon>Pseudomonadati</taxon>
        <taxon>Pseudomonadota</taxon>
        <taxon>Gammaproteobacteria</taxon>
        <taxon>Moraxellales</taxon>
        <taxon>Moraxellaceae</taxon>
        <taxon>Acinetobacter</taxon>
        <taxon>Acinetobacter calcoaceticus/baumannii complex</taxon>
    </lineage>
</organism>
<dbReference type="Gene3D" id="3.30.450.40">
    <property type="match status" value="1"/>
</dbReference>
<dbReference type="GO" id="GO:0000155">
    <property type="term" value="F:phosphorelay sensor kinase activity"/>
    <property type="evidence" value="ECO:0007669"/>
    <property type="project" value="InterPro"/>
</dbReference>
<keyword evidence="12 13" id="KW-0472">Membrane</keyword>
<keyword evidence="9" id="KW-0067">ATP-binding</keyword>
<evidence type="ECO:0000256" key="6">
    <source>
        <dbReference type="ARBA" id="ARBA00022692"/>
    </source>
</evidence>
<evidence type="ECO:0000256" key="9">
    <source>
        <dbReference type="ARBA" id="ARBA00022840"/>
    </source>
</evidence>
<dbReference type="EC" id="2.7.13.3" evidence="3"/>
<evidence type="ECO:0000256" key="2">
    <source>
        <dbReference type="ARBA" id="ARBA00004141"/>
    </source>
</evidence>
<evidence type="ECO:0000256" key="11">
    <source>
        <dbReference type="ARBA" id="ARBA00023012"/>
    </source>
</evidence>
<dbReference type="Gene3D" id="3.40.50.300">
    <property type="entry name" value="P-loop containing nucleotide triphosphate hydrolases"/>
    <property type="match status" value="1"/>
</dbReference>
<evidence type="ECO:0000256" key="5">
    <source>
        <dbReference type="ARBA" id="ARBA00022679"/>
    </source>
</evidence>
<dbReference type="PANTHER" id="PTHR45569">
    <property type="entry name" value="SENSOR PROTEIN KDPD"/>
    <property type="match status" value="1"/>
</dbReference>
<evidence type="ECO:0000256" key="13">
    <source>
        <dbReference type="SAM" id="Phobius"/>
    </source>
</evidence>
<feature type="transmembrane region" description="Helical" evidence="13">
    <location>
        <begin position="478"/>
        <end position="497"/>
    </location>
</feature>
<dbReference type="Pfam" id="PF13493">
    <property type="entry name" value="DUF4118"/>
    <property type="match status" value="1"/>
</dbReference>
<feature type="domain" description="Histidine kinase" evidence="14">
    <location>
        <begin position="666"/>
        <end position="884"/>
    </location>
</feature>
<dbReference type="InterPro" id="IPR005467">
    <property type="entry name" value="His_kinase_dom"/>
</dbReference>
<dbReference type="InterPro" id="IPR025201">
    <property type="entry name" value="KdpD_TM"/>
</dbReference>
<dbReference type="SMART" id="SM00388">
    <property type="entry name" value="HisKA"/>
    <property type="match status" value="1"/>
</dbReference>
<evidence type="ECO:0000256" key="12">
    <source>
        <dbReference type="ARBA" id="ARBA00023136"/>
    </source>
</evidence>
<evidence type="ECO:0000256" key="10">
    <source>
        <dbReference type="ARBA" id="ARBA00022989"/>
    </source>
</evidence>
<dbReference type="InterPro" id="IPR038318">
    <property type="entry name" value="KdpD_sf"/>
</dbReference>
<dbReference type="SMART" id="SM00387">
    <property type="entry name" value="HATPase_c"/>
    <property type="match status" value="1"/>
</dbReference>
<dbReference type="CDD" id="cd00082">
    <property type="entry name" value="HisKA"/>
    <property type="match status" value="1"/>
</dbReference>
<dbReference type="OrthoDB" id="9806130at2"/>
<dbReference type="GO" id="GO:0005886">
    <property type="term" value="C:plasma membrane"/>
    <property type="evidence" value="ECO:0007669"/>
    <property type="project" value="TreeGrafter"/>
</dbReference>
<keyword evidence="8" id="KW-0418">Kinase</keyword>
<feature type="transmembrane region" description="Helical" evidence="13">
    <location>
        <begin position="397"/>
        <end position="416"/>
    </location>
</feature>
<comment type="catalytic activity">
    <reaction evidence="1">
        <text>ATP + protein L-histidine = ADP + protein N-phospho-L-histidine.</text>
        <dbReference type="EC" id="2.7.13.3"/>
    </reaction>
</comment>
<reference evidence="15 16" key="1">
    <citation type="submission" date="2018-08" db="EMBL/GenBank/DDBJ databases">
        <authorList>
            <person name="Gonzaga-Molto A."/>
        </authorList>
    </citation>
    <scope>NUCLEOTIDE SEQUENCE [LARGE SCALE GENOMIC DNA]</scope>
    <source>
        <strain evidence="15">Acinetobacter calcoaceticus str. 2117</strain>
    </source>
</reference>
<dbReference type="InterPro" id="IPR014729">
    <property type="entry name" value="Rossmann-like_a/b/a_fold"/>
</dbReference>
<dbReference type="Proteomes" id="UP000294355">
    <property type="component" value="Chromosome"/>
</dbReference>
<keyword evidence="4" id="KW-0597">Phosphoprotein</keyword>
<dbReference type="InterPro" id="IPR003661">
    <property type="entry name" value="HisK_dim/P_dom"/>
</dbReference>
<keyword evidence="6 13" id="KW-0812">Transmembrane</keyword>
<evidence type="ECO:0000256" key="1">
    <source>
        <dbReference type="ARBA" id="ARBA00000085"/>
    </source>
</evidence>
<evidence type="ECO:0000259" key="14">
    <source>
        <dbReference type="PROSITE" id="PS50109"/>
    </source>
</evidence>